<sequence length="370" mass="41238">MFDPESFVKEITPQVLEAVKGERVVAAVSGGVDSTTAAILMYKILGAKVVPVMIDTGFLRKGEADKVKSMLEGILPLKVVDKSKEFIGGLEGLSDAEEKRKKFREMFYDTISQVVKENGATFLVQGTIAADWVETQGGIKTQHNVLVQLGIDTQSKWGFKLIEPLADLYKDEVRALARYLGLPKEISERQPFPGPGLLVRVVGKLTQEKLEIEREANDVVEEELKPYGYSQYFSAIFESDGKLDDEISREVGRKVFVYNARATGVKGDVRSYGKIASIYGDVDYDEMRKVTSAITKYDVTHVMWKIAEKESGHYTVAIRAVVTEDFMTADFAKVDKSTLEKIANKILKIDQVKEVVYDVTSKPPATIELE</sequence>
<protein>
    <submittedName>
        <fullName evidence="1">ATP-binding protein</fullName>
    </submittedName>
</protein>
<keyword evidence="1" id="KW-0547">Nucleotide-binding</keyword>
<accession>A0ACC6TL94</accession>
<reference evidence="1" key="1">
    <citation type="submission" date="2024-07" db="EMBL/GenBank/DDBJ databases">
        <title>Metagenome and Metagenome-Assembled Genomes of Archaea from a hot spring from the geothermal field of Los Azufres, Mexico.</title>
        <authorList>
            <person name="Marin-Paredes R."/>
            <person name="Martinez-Romero E."/>
            <person name="Servin-Garciduenas L.E."/>
        </authorList>
    </citation>
    <scope>NUCLEOTIDE SEQUENCE</scope>
    <source>
        <strain evidence="1">AZ1-454</strain>
    </source>
</reference>
<name>A0ACC6TL94_9CREN</name>
<dbReference type="Proteomes" id="UP000053480">
    <property type="component" value="Unassembled WGS sequence"/>
</dbReference>
<evidence type="ECO:0000313" key="1">
    <source>
        <dbReference type="EMBL" id="MEW9490619.1"/>
    </source>
</evidence>
<organism evidence="1 2">
    <name type="scientific">Candidatus Aramenus sulfurataquae</name>
    <dbReference type="NCBI Taxonomy" id="1326980"/>
    <lineage>
        <taxon>Archaea</taxon>
        <taxon>Thermoproteota</taxon>
        <taxon>Thermoprotei</taxon>
        <taxon>Sulfolobales</taxon>
        <taxon>Sulfolobaceae</taxon>
        <taxon>Candidatus Aramenus</taxon>
    </lineage>
</organism>
<dbReference type="EMBL" id="JZWS03000001">
    <property type="protein sequence ID" value="MEW9490619.1"/>
    <property type="molecule type" value="Genomic_DNA"/>
</dbReference>
<proteinExistence type="predicted"/>
<evidence type="ECO:0000313" key="2">
    <source>
        <dbReference type="Proteomes" id="UP000053480"/>
    </source>
</evidence>
<keyword evidence="1" id="KW-0067">ATP-binding</keyword>
<gene>
    <name evidence="1" type="ORF">TQ35_0000120</name>
</gene>
<comment type="caution">
    <text evidence="1">The sequence shown here is derived from an EMBL/GenBank/DDBJ whole genome shotgun (WGS) entry which is preliminary data.</text>
</comment>